<proteinExistence type="predicted"/>
<dbReference type="AlphaFoldDB" id="A0A1B9G7G5"/>
<evidence type="ECO:0000313" key="2">
    <source>
        <dbReference type="EMBL" id="OCF26941.1"/>
    </source>
</evidence>
<dbReference type="KEGG" id="kbi:30209031"/>
<dbReference type="EMBL" id="KI894020">
    <property type="protein sequence ID" value="OCF26941.1"/>
    <property type="molecule type" value="Genomic_DNA"/>
</dbReference>
<reference evidence="3" key="2">
    <citation type="submission" date="2013-07" db="EMBL/GenBank/DDBJ databases">
        <authorList>
            <consortium name="The Broad Institute Genome Sequencing Platform"/>
            <person name="Cuomo C."/>
            <person name="Litvintseva A."/>
            <person name="Chen Y."/>
            <person name="Heitman J."/>
            <person name="Sun S."/>
            <person name="Springer D."/>
            <person name="Dromer F."/>
            <person name="Young S.K."/>
            <person name="Zeng Q."/>
            <person name="Gargeya S."/>
            <person name="Fitzgerald M."/>
            <person name="Abouelleil A."/>
            <person name="Alvarado L."/>
            <person name="Berlin A.M."/>
            <person name="Chapman S.B."/>
            <person name="Dewar J."/>
            <person name="Goldberg J."/>
            <person name="Griggs A."/>
            <person name="Gujja S."/>
            <person name="Hansen M."/>
            <person name="Howarth C."/>
            <person name="Imamovic A."/>
            <person name="Larimer J."/>
            <person name="McCowan C."/>
            <person name="Murphy C."/>
            <person name="Pearson M."/>
            <person name="Priest M."/>
            <person name="Roberts A."/>
            <person name="Saif S."/>
            <person name="Shea T."/>
            <person name="Sykes S."/>
            <person name="Wortman J."/>
            <person name="Nusbaum C."/>
            <person name="Birren B."/>
        </authorList>
    </citation>
    <scope>NUCLEOTIDE SEQUENCE</scope>
    <source>
        <strain evidence="3">CBS 10118</strain>
    </source>
</reference>
<feature type="region of interest" description="Disordered" evidence="1">
    <location>
        <begin position="1"/>
        <end position="22"/>
    </location>
</feature>
<evidence type="ECO:0000313" key="3">
    <source>
        <dbReference type="EMBL" id="WVW79291.1"/>
    </source>
</evidence>
<accession>A0A1B9G7G5</accession>
<organism evidence="2">
    <name type="scientific">Kwoniella bestiolae CBS 10118</name>
    <dbReference type="NCBI Taxonomy" id="1296100"/>
    <lineage>
        <taxon>Eukaryota</taxon>
        <taxon>Fungi</taxon>
        <taxon>Dikarya</taxon>
        <taxon>Basidiomycota</taxon>
        <taxon>Agaricomycotina</taxon>
        <taxon>Tremellomycetes</taxon>
        <taxon>Tremellales</taxon>
        <taxon>Cryptococcaceae</taxon>
        <taxon>Kwoniella</taxon>
    </lineage>
</organism>
<sequence length="256" mass="28941">MGTIDGSNYQGEYDTHRSQASHDPQWNYGVPEISLLHYCRSFTFLVDVSADPSSEPAAFLSVPQRDMCTVKLRYPDGQDEDTFDHPAWEKARVFWEHLDTILGEKDYNLPFEKPLQVPMDLTLGRDVPTILIQRVDDHSSAALTALSQWAEAERANQGLTEADVTFKPVDDPTEFHRTCPVSVFAEDFGPASWEDYLKYLDSLAGHTLGDVRGTMPIATVSGEEIWPVYRNVRGLVLSQISQWVRRRLGYNPLGGY</sequence>
<name>A0A1B9G7G5_9TREE</name>
<dbReference type="GeneID" id="30209031"/>
<dbReference type="VEuPathDB" id="FungiDB:I302_04632"/>
<reference evidence="3" key="4">
    <citation type="submission" date="2024-02" db="EMBL/GenBank/DDBJ databases">
        <title>Comparative genomics of Cryptococcus and Kwoniella reveals pathogenesis evolution and contrasting modes of karyotype evolution via chromosome fusion or intercentromeric recombination.</title>
        <authorList>
            <person name="Coelho M.A."/>
            <person name="David-Palma M."/>
            <person name="Shea T."/>
            <person name="Bowers K."/>
            <person name="McGinley-Smith S."/>
            <person name="Mohammad A.W."/>
            <person name="Gnirke A."/>
            <person name="Yurkov A.M."/>
            <person name="Nowrousian M."/>
            <person name="Sun S."/>
            <person name="Cuomo C.A."/>
            <person name="Heitman J."/>
        </authorList>
    </citation>
    <scope>NUCLEOTIDE SEQUENCE</scope>
    <source>
        <strain evidence="3">CBS 10118</strain>
    </source>
</reference>
<gene>
    <name evidence="2" type="ORF">I302_04632</name>
    <name evidence="3" type="ORF">I302_101258</name>
</gene>
<dbReference type="RefSeq" id="XP_019048011.1">
    <property type="nucleotide sequence ID" value="XM_019191263.1"/>
</dbReference>
<keyword evidence="4" id="KW-1185">Reference proteome</keyword>
<dbReference type="EMBL" id="CP144541">
    <property type="protein sequence ID" value="WVW79291.1"/>
    <property type="molecule type" value="Genomic_DNA"/>
</dbReference>
<reference evidence="2" key="1">
    <citation type="submission" date="2013-07" db="EMBL/GenBank/DDBJ databases">
        <title>The Genome Sequence of Cryptococcus bestiolae CBS10118.</title>
        <authorList>
            <consortium name="The Broad Institute Genome Sequencing Platform"/>
            <person name="Cuomo C."/>
            <person name="Litvintseva A."/>
            <person name="Chen Y."/>
            <person name="Heitman J."/>
            <person name="Sun S."/>
            <person name="Springer D."/>
            <person name="Dromer F."/>
            <person name="Young S.K."/>
            <person name="Zeng Q."/>
            <person name="Gargeya S."/>
            <person name="Fitzgerald M."/>
            <person name="Abouelleil A."/>
            <person name="Alvarado L."/>
            <person name="Berlin A.M."/>
            <person name="Chapman S.B."/>
            <person name="Dewar J."/>
            <person name="Goldberg J."/>
            <person name="Griggs A."/>
            <person name="Gujja S."/>
            <person name="Hansen M."/>
            <person name="Howarth C."/>
            <person name="Imamovic A."/>
            <person name="Larimer J."/>
            <person name="McCowan C."/>
            <person name="Murphy C."/>
            <person name="Pearson M."/>
            <person name="Priest M."/>
            <person name="Roberts A."/>
            <person name="Saif S."/>
            <person name="Shea T."/>
            <person name="Sykes S."/>
            <person name="Wortman J."/>
            <person name="Nusbaum C."/>
            <person name="Birren B."/>
        </authorList>
    </citation>
    <scope>NUCLEOTIDE SEQUENCE [LARGE SCALE GENOMIC DNA]</scope>
    <source>
        <strain evidence="2">CBS 10118</strain>
    </source>
</reference>
<feature type="compositionally biased region" description="Polar residues" evidence="1">
    <location>
        <begin position="1"/>
        <end position="10"/>
    </location>
</feature>
<reference evidence="2" key="3">
    <citation type="submission" date="2014-01" db="EMBL/GenBank/DDBJ databases">
        <title>Evolution of pathogenesis and genome organization in the Tremellales.</title>
        <authorList>
            <person name="Cuomo C."/>
            <person name="Litvintseva A."/>
            <person name="Heitman J."/>
            <person name="Chen Y."/>
            <person name="Sun S."/>
            <person name="Springer D."/>
            <person name="Dromer F."/>
            <person name="Young S."/>
            <person name="Zeng Q."/>
            <person name="Chapman S."/>
            <person name="Gujja S."/>
            <person name="Saif S."/>
            <person name="Birren B."/>
        </authorList>
    </citation>
    <scope>NUCLEOTIDE SEQUENCE</scope>
    <source>
        <strain evidence="2">CBS 10118</strain>
    </source>
</reference>
<evidence type="ECO:0000313" key="4">
    <source>
        <dbReference type="Proteomes" id="UP000092730"/>
    </source>
</evidence>
<dbReference type="Proteomes" id="UP000092730">
    <property type="component" value="Chromosome 1"/>
</dbReference>
<protein>
    <submittedName>
        <fullName evidence="2">Uncharacterized protein</fullName>
    </submittedName>
</protein>
<evidence type="ECO:0000256" key="1">
    <source>
        <dbReference type="SAM" id="MobiDB-lite"/>
    </source>
</evidence>